<dbReference type="EMBL" id="MU167233">
    <property type="protein sequence ID" value="KAG0148760.1"/>
    <property type="molecule type" value="Genomic_DNA"/>
</dbReference>
<name>A0A9P6NSK4_9BASI</name>
<organism evidence="1 2">
    <name type="scientific">Cronartium quercuum f. sp. fusiforme G11</name>
    <dbReference type="NCBI Taxonomy" id="708437"/>
    <lineage>
        <taxon>Eukaryota</taxon>
        <taxon>Fungi</taxon>
        <taxon>Dikarya</taxon>
        <taxon>Basidiomycota</taxon>
        <taxon>Pucciniomycotina</taxon>
        <taxon>Pucciniomycetes</taxon>
        <taxon>Pucciniales</taxon>
        <taxon>Coleosporiaceae</taxon>
        <taxon>Cronartium</taxon>
    </lineage>
</organism>
<evidence type="ECO:0000313" key="1">
    <source>
        <dbReference type="EMBL" id="KAG0148760.1"/>
    </source>
</evidence>
<proteinExistence type="predicted"/>
<comment type="caution">
    <text evidence="1">The sequence shown here is derived from an EMBL/GenBank/DDBJ whole genome shotgun (WGS) entry which is preliminary data.</text>
</comment>
<reference evidence="1" key="1">
    <citation type="submission" date="2013-11" db="EMBL/GenBank/DDBJ databases">
        <title>Genome sequence of the fusiform rust pathogen reveals effectors for host alternation and coevolution with pine.</title>
        <authorList>
            <consortium name="DOE Joint Genome Institute"/>
            <person name="Smith K."/>
            <person name="Pendleton A."/>
            <person name="Kubisiak T."/>
            <person name="Anderson C."/>
            <person name="Salamov A."/>
            <person name="Aerts A."/>
            <person name="Riley R."/>
            <person name="Clum A."/>
            <person name="Lindquist E."/>
            <person name="Ence D."/>
            <person name="Campbell M."/>
            <person name="Kronenberg Z."/>
            <person name="Feau N."/>
            <person name="Dhillon B."/>
            <person name="Hamelin R."/>
            <person name="Burleigh J."/>
            <person name="Smith J."/>
            <person name="Yandell M."/>
            <person name="Nelson C."/>
            <person name="Grigoriev I."/>
            <person name="Davis J."/>
        </authorList>
    </citation>
    <scope>NUCLEOTIDE SEQUENCE</scope>
    <source>
        <strain evidence="1">G11</strain>
    </source>
</reference>
<accession>A0A9P6NSK4</accession>
<dbReference type="AlphaFoldDB" id="A0A9P6NSK4"/>
<gene>
    <name evidence="1" type="ORF">CROQUDRAFT_40797</name>
</gene>
<dbReference type="Proteomes" id="UP000886653">
    <property type="component" value="Unassembled WGS sequence"/>
</dbReference>
<protein>
    <submittedName>
        <fullName evidence="1">Uncharacterized protein</fullName>
    </submittedName>
</protein>
<evidence type="ECO:0000313" key="2">
    <source>
        <dbReference type="Proteomes" id="UP000886653"/>
    </source>
</evidence>
<sequence length="63" mass="7046">MCSLELYHNSTDESAVQAHELYHLHGWAKVGKQTCRFLQSQLSKCYSLLPAVNVPGVLKIACQ</sequence>
<keyword evidence="2" id="KW-1185">Reference proteome</keyword>